<reference evidence="1" key="1">
    <citation type="submission" date="2020-11" db="EMBL/GenBank/DDBJ databases">
        <title>Adaptations for nitrogen fixation in a non-lichenized fungal sporocarp promotes dispersal by wood-feeding termites.</title>
        <authorList>
            <consortium name="DOE Joint Genome Institute"/>
            <person name="Koch R.A."/>
            <person name="Yoon G."/>
            <person name="Arayal U."/>
            <person name="Lail K."/>
            <person name="Amirebrahimi M."/>
            <person name="Labutti K."/>
            <person name="Lipzen A."/>
            <person name="Riley R."/>
            <person name="Barry K."/>
            <person name="Henrissat B."/>
            <person name="Grigoriev I.V."/>
            <person name="Herr J.R."/>
            <person name="Aime M.C."/>
        </authorList>
    </citation>
    <scope>NUCLEOTIDE SEQUENCE</scope>
    <source>
        <strain evidence="1">MCA 3950</strain>
    </source>
</reference>
<dbReference type="EMBL" id="MU250552">
    <property type="protein sequence ID" value="KAG7442360.1"/>
    <property type="molecule type" value="Genomic_DNA"/>
</dbReference>
<gene>
    <name evidence="1" type="ORF">BT62DRAFT_445513</name>
</gene>
<organism evidence="1 2">
    <name type="scientific">Guyanagaster necrorhizus</name>
    <dbReference type="NCBI Taxonomy" id="856835"/>
    <lineage>
        <taxon>Eukaryota</taxon>
        <taxon>Fungi</taxon>
        <taxon>Dikarya</taxon>
        <taxon>Basidiomycota</taxon>
        <taxon>Agaricomycotina</taxon>
        <taxon>Agaricomycetes</taxon>
        <taxon>Agaricomycetidae</taxon>
        <taxon>Agaricales</taxon>
        <taxon>Marasmiineae</taxon>
        <taxon>Physalacriaceae</taxon>
        <taxon>Guyanagaster</taxon>
    </lineage>
</organism>
<name>A0A9P7VKR7_9AGAR</name>
<comment type="caution">
    <text evidence="1">The sequence shown here is derived from an EMBL/GenBank/DDBJ whole genome shotgun (WGS) entry which is preliminary data.</text>
</comment>
<dbReference type="RefSeq" id="XP_043035860.1">
    <property type="nucleotide sequence ID" value="XM_043180920.1"/>
</dbReference>
<dbReference type="OrthoDB" id="2905704at2759"/>
<accession>A0A9P7VKR7</accession>
<evidence type="ECO:0000313" key="2">
    <source>
        <dbReference type="Proteomes" id="UP000812287"/>
    </source>
</evidence>
<keyword evidence="2" id="KW-1185">Reference proteome</keyword>
<dbReference type="AlphaFoldDB" id="A0A9P7VKR7"/>
<dbReference type="GeneID" id="66103216"/>
<proteinExistence type="predicted"/>
<evidence type="ECO:0000313" key="1">
    <source>
        <dbReference type="EMBL" id="KAG7442360.1"/>
    </source>
</evidence>
<dbReference type="Proteomes" id="UP000812287">
    <property type="component" value="Unassembled WGS sequence"/>
</dbReference>
<protein>
    <submittedName>
        <fullName evidence="1">Uncharacterized protein</fullName>
    </submittedName>
</protein>
<sequence>MVARFHDIGPRRHRSLPTYTEMCERQHWVTYDISRIYICGKIRNGVYDGGLSRLLRHLADVRGQKPVETMAINGVAWSDLRGDRSEYHTALMSFPTIEELFLDNVTCSHNELVTLLSSYSHLTTVSIEGVTFDDFPIVYNRIPGRLNPSVSSLALHLDNSSTSLLHLLTAQNGPFSLSSVNCLEISGSNNPIPGTKDLFANLAPVIASPREITFRCIAMHEELPALKMPYVSNLTFTLVLDRRRDYIHSIKWWAKTLDHPSSLWNLKIRIDSNASLSDRDHPYWTDLDNALCMNNLSQLHVQISLGNSIIQSCVLVGRALRSRLPRATHQYGSLGQLAWLNEEGNMLDLN</sequence>